<evidence type="ECO:0000313" key="2">
    <source>
        <dbReference type="EMBL" id="CAB4145841.1"/>
    </source>
</evidence>
<evidence type="ECO:0000313" key="8">
    <source>
        <dbReference type="EMBL" id="CAB4222229.1"/>
    </source>
</evidence>
<evidence type="ECO:0000313" key="3">
    <source>
        <dbReference type="EMBL" id="CAB4169336.1"/>
    </source>
</evidence>
<dbReference type="EMBL" id="LR797171">
    <property type="protein sequence ID" value="CAB4191567.1"/>
    <property type="molecule type" value="Genomic_DNA"/>
</dbReference>
<dbReference type="EMBL" id="LR797018">
    <property type="protein sequence ID" value="CAB4181306.1"/>
    <property type="molecule type" value="Genomic_DNA"/>
</dbReference>
<dbReference type="EMBL" id="LR796847">
    <property type="protein sequence ID" value="CAB4169336.1"/>
    <property type="molecule type" value="Genomic_DNA"/>
</dbReference>
<evidence type="ECO:0000313" key="5">
    <source>
        <dbReference type="EMBL" id="CAB4181306.1"/>
    </source>
</evidence>
<dbReference type="EMBL" id="LR798369">
    <property type="protein sequence ID" value="CAB5227294.1"/>
    <property type="molecule type" value="Genomic_DNA"/>
</dbReference>
<evidence type="ECO:0000313" key="9">
    <source>
        <dbReference type="EMBL" id="CAB5227294.1"/>
    </source>
</evidence>
<dbReference type="EMBL" id="LR796460">
    <property type="protein sequence ID" value="CAB4145841.1"/>
    <property type="molecule type" value="Genomic_DNA"/>
</dbReference>
<name>A0A6J5SDY4_9CAUD</name>
<dbReference type="EMBL" id="LR797514">
    <property type="protein sequence ID" value="CAB4222229.1"/>
    <property type="molecule type" value="Genomic_DNA"/>
</dbReference>
<reference evidence="7" key="1">
    <citation type="submission" date="2020-05" db="EMBL/GenBank/DDBJ databases">
        <authorList>
            <person name="Chiriac C."/>
            <person name="Salcher M."/>
            <person name="Ghai R."/>
            <person name="Kavagutti S V."/>
        </authorList>
    </citation>
    <scope>NUCLEOTIDE SEQUENCE</scope>
</reference>
<gene>
    <name evidence="5" type="ORF">UFOVP1072_25</name>
    <name evidence="6" type="ORF">UFOVP1211_47</name>
    <name evidence="7" type="ORF">UFOVP1420_36</name>
    <name evidence="9" type="ORF">UFOVP1518_35</name>
    <name evidence="8" type="ORF">UFOVP1657_29</name>
    <name evidence="2" type="ORF">UFOVP475_48</name>
    <name evidence="3" type="ORF">UFOVP897_10</name>
    <name evidence="4" type="ORF">UFOVP984_48</name>
</gene>
<organism evidence="7">
    <name type="scientific">uncultured Caudovirales phage</name>
    <dbReference type="NCBI Taxonomy" id="2100421"/>
    <lineage>
        <taxon>Viruses</taxon>
        <taxon>Duplodnaviria</taxon>
        <taxon>Heunggongvirae</taxon>
        <taxon>Uroviricota</taxon>
        <taxon>Caudoviricetes</taxon>
        <taxon>Peduoviridae</taxon>
        <taxon>Maltschvirus</taxon>
        <taxon>Maltschvirus maltsch</taxon>
    </lineage>
</organism>
<feature type="region of interest" description="Disordered" evidence="1">
    <location>
        <begin position="1"/>
        <end position="25"/>
    </location>
</feature>
<sequence>MAFEHRDNSGSAFINKFKNKDTQPDLTGDGLIEGTLYRISVWKKKDKNGGTFISLSFTKKIEQPPAEAPSPVSDDDEIPF</sequence>
<dbReference type="EMBL" id="LR796926">
    <property type="protein sequence ID" value="CAB4175854.1"/>
    <property type="molecule type" value="Genomic_DNA"/>
</dbReference>
<evidence type="ECO:0000313" key="4">
    <source>
        <dbReference type="EMBL" id="CAB4175854.1"/>
    </source>
</evidence>
<evidence type="ECO:0000256" key="1">
    <source>
        <dbReference type="SAM" id="MobiDB-lite"/>
    </source>
</evidence>
<evidence type="ECO:0000313" key="6">
    <source>
        <dbReference type="EMBL" id="CAB4191567.1"/>
    </source>
</evidence>
<proteinExistence type="predicted"/>
<accession>A0A6J5SDY4</accession>
<evidence type="ECO:0000313" key="7">
    <source>
        <dbReference type="EMBL" id="CAB4211819.1"/>
    </source>
</evidence>
<protein>
    <submittedName>
        <fullName evidence="7">Uncharacterized protein</fullName>
    </submittedName>
</protein>
<dbReference type="EMBL" id="LR797376">
    <property type="protein sequence ID" value="CAB4211819.1"/>
    <property type="molecule type" value="Genomic_DNA"/>
</dbReference>